<evidence type="ECO:0000313" key="1">
    <source>
        <dbReference type="EMBL" id="CCA25155.1"/>
    </source>
</evidence>
<dbReference type="EMBL" id="FR824323">
    <property type="protein sequence ID" value="CCA25155.1"/>
    <property type="molecule type" value="Genomic_DNA"/>
</dbReference>
<gene>
    <name evidence="1" type="primary">AlNc14C278G10069</name>
    <name evidence="1" type="ORF">ALNC14_112990</name>
</gene>
<name>F0WUR9_9STRA</name>
<reference evidence="1" key="2">
    <citation type="submission" date="2011-02" db="EMBL/GenBank/DDBJ databases">
        <authorList>
            <person name="MacLean D."/>
        </authorList>
    </citation>
    <scope>NUCLEOTIDE SEQUENCE</scope>
</reference>
<protein>
    <submittedName>
        <fullName evidence="1">AlNc14C278G10069 protein</fullName>
    </submittedName>
</protein>
<dbReference type="HOGENOM" id="CLU_2836547_0_0_1"/>
<accession>F0WUR9</accession>
<organism evidence="1">
    <name type="scientific">Albugo laibachii Nc14</name>
    <dbReference type="NCBI Taxonomy" id="890382"/>
    <lineage>
        <taxon>Eukaryota</taxon>
        <taxon>Sar</taxon>
        <taxon>Stramenopiles</taxon>
        <taxon>Oomycota</taxon>
        <taxon>Peronosporomycetes</taxon>
        <taxon>Albuginales</taxon>
        <taxon>Albuginaceae</taxon>
        <taxon>Albugo</taxon>
    </lineage>
</organism>
<reference evidence="1" key="1">
    <citation type="journal article" date="2011" name="PLoS Biol.">
        <title>Gene gain and loss during evolution of obligate parasitism in the white rust pathogen of Arabidopsis thaliana.</title>
        <authorList>
            <person name="Kemen E."/>
            <person name="Gardiner A."/>
            <person name="Schultz-Larsen T."/>
            <person name="Kemen A.C."/>
            <person name="Balmuth A.L."/>
            <person name="Robert-Seilaniantz A."/>
            <person name="Bailey K."/>
            <person name="Holub E."/>
            <person name="Studholme D.J."/>
            <person name="Maclean D."/>
            <person name="Jones J.D."/>
        </authorList>
    </citation>
    <scope>NUCLEOTIDE SEQUENCE</scope>
</reference>
<sequence length="66" mass="7645">MAMRSGCNQCVTALWSLTFTAKKEHTCGYLKHEEMSIGKQISDKTLFRLWIKQLNLSTMSMYQIVI</sequence>
<proteinExistence type="predicted"/>
<dbReference type="AlphaFoldDB" id="F0WUR9"/>